<gene>
    <name evidence="3" type="ORF">PSM7751_00710</name>
</gene>
<reference evidence="3 4" key="1">
    <citation type="submission" date="2017-03" db="EMBL/GenBank/DDBJ databases">
        <authorList>
            <person name="Afonso C.L."/>
            <person name="Miller P.J."/>
            <person name="Scott M.A."/>
            <person name="Spackman E."/>
            <person name="Goraichik I."/>
            <person name="Dimitrov K.M."/>
            <person name="Suarez D.L."/>
            <person name="Swayne D.E."/>
        </authorList>
    </citation>
    <scope>NUCLEOTIDE SEQUENCE [LARGE SCALE GENOMIC DNA]</scope>
    <source>
        <strain evidence="3 4">CECT 7751</strain>
    </source>
</reference>
<evidence type="ECO:0000256" key="2">
    <source>
        <dbReference type="SAM" id="Phobius"/>
    </source>
</evidence>
<proteinExistence type="predicted"/>
<organism evidence="3 4">
    <name type="scientific">Pseudooceanicola marinus</name>
    <dbReference type="NCBI Taxonomy" id="396013"/>
    <lineage>
        <taxon>Bacteria</taxon>
        <taxon>Pseudomonadati</taxon>
        <taxon>Pseudomonadota</taxon>
        <taxon>Alphaproteobacteria</taxon>
        <taxon>Rhodobacterales</taxon>
        <taxon>Paracoccaceae</taxon>
        <taxon>Pseudooceanicola</taxon>
    </lineage>
</organism>
<keyword evidence="2" id="KW-0472">Membrane</keyword>
<keyword evidence="2" id="KW-0812">Transmembrane</keyword>
<evidence type="ECO:0000313" key="4">
    <source>
        <dbReference type="Proteomes" id="UP000193963"/>
    </source>
</evidence>
<dbReference type="Proteomes" id="UP000193963">
    <property type="component" value="Unassembled WGS sequence"/>
</dbReference>
<dbReference type="RefSeq" id="WP_143515556.1">
    <property type="nucleotide sequence ID" value="NZ_FWFN01000001.1"/>
</dbReference>
<feature type="transmembrane region" description="Helical" evidence="2">
    <location>
        <begin position="220"/>
        <end position="243"/>
    </location>
</feature>
<sequence>MLDKLKSLLRSDELLPSLSVFPEIDQDKIQRDLNLVAEGETRGKRNLPASGTTAPDHVETSVITSIDALRRKGLENYETNRQVYNERLSRADTMRKEVEIVAGNASGDYLTAVRGWKALMTASTERLHETFQHRKYFRERHHLRRPARHFEGWVRFVAITIIFIAFESGLNMFMFARGNEQGLLGGLLTAVIFSGVNVVASVLLGIWACGVNHTNYLRKFLGLISLAAWIALALALNLTVAHFRDLIDSQADWSDAILQAVPALNQDPMGLTSMDSWILLAIGSMISIFAFLKGWHAFDPFPGYSRIERDLEHAREDHSRHFEEAIEELTEKRDVATDELRDADQQVRDGISQAIDALYGHSTLNFHLESFLDQCDKSLAHLLAIYRDANVAARTDEAPPSFATSHAFAAFRTAVPADDTRRRNAETEADRVTAAVEAAIREIFANFQTAVTEFRLPEDVQQGTVATAPAEAA</sequence>
<keyword evidence="2" id="KW-1133">Transmembrane helix</keyword>
<dbReference type="EMBL" id="FWFN01000001">
    <property type="protein sequence ID" value="SLN20839.1"/>
    <property type="molecule type" value="Genomic_DNA"/>
</dbReference>
<dbReference type="OrthoDB" id="9795988at2"/>
<accession>A0A1X6YGK4</accession>
<feature type="transmembrane region" description="Helical" evidence="2">
    <location>
        <begin position="153"/>
        <end position="176"/>
    </location>
</feature>
<keyword evidence="4" id="KW-1185">Reference proteome</keyword>
<name>A0A1X6YGK4_9RHOB</name>
<evidence type="ECO:0000256" key="1">
    <source>
        <dbReference type="SAM" id="Coils"/>
    </source>
</evidence>
<dbReference type="AlphaFoldDB" id="A0A1X6YGK4"/>
<evidence type="ECO:0000313" key="3">
    <source>
        <dbReference type="EMBL" id="SLN20839.1"/>
    </source>
</evidence>
<protein>
    <submittedName>
        <fullName evidence="3">Uncharacterized protein</fullName>
    </submittedName>
</protein>
<keyword evidence="1" id="KW-0175">Coiled coil</keyword>
<feature type="transmembrane region" description="Helical" evidence="2">
    <location>
        <begin position="277"/>
        <end position="298"/>
    </location>
</feature>
<feature type="coiled-coil region" evidence="1">
    <location>
        <begin position="319"/>
        <end position="346"/>
    </location>
</feature>
<feature type="transmembrane region" description="Helical" evidence="2">
    <location>
        <begin position="182"/>
        <end position="208"/>
    </location>
</feature>